<name>A0ACC7NUN2_9BACL</name>
<keyword evidence="2" id="KW-1185">Reference proteome</keyword>
<reference evidence="1" key="1">
    <citation type="submission" date="2024-12" db="EMBL/GenBank/DDBJ databases">
        <authorList>
            <person name="Wu N."/>
        </authorList>
    </citation>
    <scope>NUCLEOTIDE SEQUENCE</scope>
    <source>
        <strain evidence="1">P15</strain>
    </source>
</reference>
<dbReference type="EMBL" id="JBJURJ010000005">
    <property type="protein sequence ID" value="MFM9328373.1"/>
    <property type="molecule type" value="Genomic_DNA"/>
</dbReference>
<proteinExistence type="predicted"/>
<dbReference type="Proteomes" id="UP001631969">
    <property type="component" value="Unassembled WGS sequence"/>
</dbReference>
<evidence type="ECO:0000313" key="1">
    <source>
        <dbReference type="EMBL" id="MFM9328373.1"/>
    </source>
</evidence>
<evidence type="ECO:0000313" key="2">
    <source>
        <dbReference type="Proteomes" id="UP001631969"/>
    </source>
</evidence>
<gene>
    <name evidence="1" type="ORF">ACI1P1_08755</name>
</gene>
<protein>
    <submittedName>
        <fullName evidence="1">Helix-turn-helix domain-containing protein</fullName>
    </submittedName>
</protein>
<organism evidence="1 2">
    <name type="scientific">Paenibacillus mesotrionivorans</name>
    <dbReference type="NCBI Taxonomy" id="3160968"/>
    <lineage>
        <taxon>Bacteria</taxon>
        <taxon>Bacillati</taxon>
        <taxon>Bacillota</taxon>
        <taxon>Bacilli</taxon>
        <taxon>Bacillales</taxon>
        <taxon>Paenibacillaceae</taxon>
        <taxon>Paenibacillus</taxon>
    </lineage>
</organism>
<sequence length="770" mass="86587">MSKYLLRLLSFSLLLGVLPAVIIGIASYTIASENVESKVKEVNMQWLTQTQMRIEQMLRSVEKSATQFANSSLVKASMAMSYDITDFEAIRELTEGLYNLQSSDVVITQAYLVNLERSWALSLNTLKPLQEMENVGEFMDYAASPKSILWHAGTPATNGEEGEGTVETVTLVHKIPILPQTDRPQGLLVIRVMASDINEALNSPASTNYSYVLDRAGTAILGGGQPQTAYETVNRAVLEKLGANPEQPSGLFHTRMEGKEVAALYRTSAYNGWTYVSLLSIEALRAESRAIAEMTLAMCAAILLAVSAAALYGSRRMYRPIRKLLEMVTGIKRSAQEEPPRPGRDELEYIKTSIQSLVVSRDRVEQQMLGQASHLKEFFVLKLLTGQITENDYILRSAMEGFPEKWSHLGVLALQVDNLQDTRYNEEDRELLLYAVGNIAQEVLPASNRFPPITVQYSQVTIVAVQADTPEEAKAAFYTFAEAVKHHAGQVLQLKASIGISSPFADIRETVKAYGESLTALKARIRLGAEMIVHYGDIEPLPPADCYEYSHLRVLEERLVYAIREMQAASASEILRQYLSAMLFKEGAFHAHQPLLLQLASRVLQIAQDHGIPLSEVPGEEGKVEKLFHLQTREEIIHWFESRLIAPLIRILSEKTDTQYVKIADKLVKIIQEHYQEDISLESCAQLLSYHPVYVSRIFKREIGVTFSEYLSDYRMKMAKVLLETTDLKVSEIGERLQYKNISSFIRSYKKLYEITPGQYRDKMMRGSAE</sequence>
<accession>A0ACC7NUN2</accession>
<comment type="caution">
    <text evidence="1">The sequence shown here is derived from an EMBL/GenBank/DDBJ whole genome shotgun (WGS) entry which is preliminary data.</text>
</comment>